<dbReference type="GO" id="GO:0016020">
    <property type="term" value="C:membrane"/>
    <property type="evidence" value="ECO:0007669"/>
    <property type="project" value="InterPro"/>
</dbReference>
<dbReference type="OrthoDB" id="10255013at2759"/>
<feature type="domain" description="Syntaxin N-terminal" evidence="2">
    <location>
        <begin position="32"/>
        <end position="70"/>
    </location>
</feature>
<dbReference type="Pfam" id="PF00804">
    <property type="entry name" value="Syntaxin"/>
    <property type="match status" value="1"/>
</dbReference>
<evidence type="ECO:0000259" key="2">
    <source>
        <dbReference type="Pfam" id="PF00804"/>
    </source>
</evidence>
<sequence length="144" mass="15918">MRDRLAALKAAQSDDDDVGPDAVTVNMDSGGFMDEFFQEVEEIRGMIDKIQENVEQVKKKHSDILSAPQADDSKFTDNVNIFLNIPEGSEAFVDVVIHLMSLAPPLIIAHLTGLCITGGLNIPRCGGRWLCVIMCTELIMELWI</sequence>
<dbReference type="EMBL" id="OV696686">
    <property type="protein sequence ID" value="CAH1231302.1"/>
    <property type="molecule type" value="Genomic_DNA"/>
</dbReference>
<evidence type="ECO:0000313" key="4">
    <source>
        <dbReference type="Proteomes" id="UP000838412"/>
    </source>
</evidence>
<dbReference type="InterPro" id="IPR006011">
    <property type="entry name" value="Syntaxin_N"/>
</dbReference>
<protein>
    <submittedName>
        <fullName evidence="3">STX1B protein</fullName>
    </submittedName>
</protein>
<dbReference type="SUPFAM" id="SSF47661">
    <property type="entry name" value="t-snare proteins"/>
    <property type="match status" value="1"/>
</dbReference>
<gene>
    <name evidence="3" type="primary">STX1B</name>
    <name evidence="3" type="ORF">BLAG_LOCUS1246</name>
</gene>
<keyword evidence="4" id="KW-1185">Reference proteome</keyword>
<feature type="coiled-coil region" evidence="1">
    <location>
        <begin position="33"/>
        <end position="60"/>
    </location>
</feature>
<reference evidence="3" key="1">
    <citation type="submission" date="2022-01" db="EMBL/GenBank/DDBJ databases">
        <authorList>
            <person name="Braso-Vives M."/>
        </authorList>
    </citation>
    <scope>NUCLEOTIDE SEQUENCE</scope>
</reference>
<dbReference type="InterPro" id="IPR010989">
    <property type="entry name" value="SNARE"/>
</dbReference>
<keyword evidence="1" id="KW-0175">Coiled coil</keyword>
<evidence type="ECO:0000256" key="1">
    <source>
        <dbReference type="SAM" id="Coils"/>
    </source>
</evidence>
<dbReference type="Gene3D" id="1.20.58.70">
    <property type="match status" value="1"/>
</dbReference>
<organism evidence="3 4">
    <name type="scientific">Branchiostoma lanceolatum</name>
    <name type="common">Common lancelet</name>
    <name type="synonym">Amphioxus lanceolatum</name>
    <dbReference type="NCBI Taxonomy" id="7740"/>
    <lineage>
        <taxon>Eukaryota</taxon>
        <taxon>Metazoa</taxon>
        <taxon>Chordata</taxon>
        <taxon>Cephalochordata</taxon>
        <taxon>Leptocardii</taxon>
        <taxon>Amphioxiformes</taxon>
        <taxon>Branchiostomatidae</taxon>
        <taxon>Branchiostoma</taxon>
    </lineage>
</organism>
<dbReference type="GO" id="GO:0016192">
    <property type="term" value="P:vesicle-mediated transport"/>
    <property type="evidence" value="ECO:0007669"/>
    <property type="project" value="InterPro"/>
</dbReference>
<accession>A0A8J9YKL0</accession>
<dbReference type="AlphaFoldDB" id="A0A8J9YKL0"/>
<dbReference type="Proteomes" id="UP000838412">
    <property type="component" value="Chromosome 1"/>
</dbReference>
<evidence type="ECO:0000313" key="3">
    <source>
        <dbReference type="EMBL" id="CAH1231302.1"/>
    </source>
</evidence>
<name>A0A8J9YKL0_BRALA</name>
<proteinExistence type="predicted"/>